<reference evidence="2" key="1">
    <citation type="submission" date="2022-03" db="EMBL/GenBank/DDBJ databases">
        <title>Complete genome sequence of Caldinitratiruptor microaerophilus.</title>
        <authorList>
            <person name="Mukaiyama R."/>
            <person name="Nishiyama T."/>
            <person name="Ueda K."/>
        </authorList>
    </citation>
    <scope>NUCLEOTIDE SEQUENCE</scope>
    <source>
        <strain evidence="2">JCM 16183</strain>
    </source>
</reference>
<dbReference type="Gene3D" id="3.90.79.10">
    <property type="entry name" value="Nucleoside Triphosphate Pyrophosphohydrolase"/>
    <property type="match status" value="1"/>
</dbReference>
<dbReference type="AlphaFoldDB" id="A0AA35CL11"/>
<dbReference type="RefSeq" id="WP_264841919.1">
    <property type="nucleotide sequence ID" value="NZ_AP025628.1"/>
</dbReference>
<dbReference type="SUPFAM" id="SSF46785">
    <property type="entry name" value="Winged helix' DNA-binding domain"/>
    <property type="match status" value="1"/>
</dbReference>
<dbReference type="InterPro" id="IPR054105">
    <property type="entry name" value="WHD_NrtR"/>
</dbReference>
<gene>
    <name evidence="2" type="ORF">caldi_23490</name>
</gene>
<sequence>MTQTPDAVCVQSLVALFTIDDRPPGRRAPGQPPKELKVLLLGPEGDSGAWRLPGGPVTGQDTLVRAALRTLGEGVGPGIHLEQLRTYDDLDPGPPRTIVVAHIGLVPPAVREAVRPSSPATWVPVDEPPLHAPGRLPLVAGHARVLAEALQRLRNKVDYTLLAFQMLPEEFTMSELRQVYEAILGEDLGTSDERRKANFERSIRLLNERVGRLMEARTGVFQPPIVRTGRTRKGPRGPAAHLYRFVGDITLITK</sequence>
<dbReference type="InterPro" id="IPR036390">
    <property type="entry name" value="WH_DNA-bd_sf"/>
</dbReference>
<dbReference type="EMBL" id="AP025628">
    <property type="protein sequence ID" value="BDG61259.1"/>
    <property type="molecule type" value="Genomic_DNA"/>
</dbReference>
<protein>
    <recommendedName>
        <fullName evidence="1">NrtR DNA-binding winged helix domain-containing protein</fullName>
    </recommendedName>
</protein>
<dbReference type="Gene3D" id="1.10.10.10">
    <property type="entry name" value="Winged helix-like DNA-binding domain superfamily/Winged helix DNA-binding domain"/>
    <property type="match status" value="1"/>
</dbReference>
<dbReference type="InterPro" id="IPR036388">
    <property type="entry name" value="WH-like_DNA-bd_sf"/>
</dbReference>
<keyword evidence="3" id="KW-1185">Reference proteome</keyword>
<organism evidence="2 3">
    <name type="scientific">Caldinitratiruptor microaerophilus</name>
    <dbReference type="NCBI Taxonomy" id="671077"/>
    <lineage>
        <taxon>Bacteria</taxon>
        <taxon>Bacillati</taxon>
        <taxon>Bacillota</taxon>
        <taxon>Clostridia</taxon>
        <taxon>Eubacteriales</taxon>
        <taxon>Symbiobacteriaceae</taxon>
        <taxon>Caldinitratiruptor</taxon>
    </lineage>
</organism>
<dbReference type="Proteomes" id="UP001163687">
    <property type="component" value="Chromosome"/>
</dbReference>
<evidence type="ECO:0000313" key="3">
    <source>
        <dbReference type="Proteomes" id="UP001163687"/>
    </source>
</evidence>
<name>A0AA35CL11_9FIRM</name>
<dbReference type="SUPFAM" id="SSF55811">
    <property type="entry name" value="Nudix"/>
    <property type="match status" value="1"/>
</dbReference>
<feature type="domain" description="NrtR DNA-binding winged helix" evidence="1">
    <location>
        <begin position="163"/>
        <end position="203"/>
    </location>
</feature>
<evidence type="ECO:0000259" key="1">
    <source>
        <dbReference type="Pfam" id="PF21906"/>
    </source>
</evidence>
<dbReference type="KEGG" id="cmic:caldi_23490"/>
<evidence type="ECO:0000313" key="2">
    <source>
        <dbReference type="EMBL" id="BDG61259.1"/>
    </source>
</evidence>
<dbReference type="InterPro" id="IPR015797">
    <property type="entry name" value="NUDIX_hydrolase-like_dom_sf"/>
</dbReference>
<dbReference type="Pfam" id="PF21906">
    <property type="entry name" value="WHD_NrtR"/>
    <property type="match status" value="1"/>
</dbReference>
<accession>A0AA35CL11</accession>
<proteinExistence type="predicted"/>